<dbReference type="EMBL" id="CP071090">
    <property type="protein sequence ID" value="QSQ22054.1"/>
    <property type="molecule type" value="Genomic_DNA"/>
</dbReference>
<reference evidence="1 2" key="1">
    <citation type="submission" date="2021-02" db="EMBL/GenBank/DDBJ databases">
        <title>De Novo genome assembly of isolated myxobacteria.</title>
        <authorList>
            <person name="Stevens D.C."/>
        </authorList>
    </citation>
    <scope>NUCLEOTIDE SEQUENCE [LARGE SCALE GENOMIC DNA]</scope>
    <source>
        <strain evidence="2">SCPEA02</strain>
    </source>
</reference>
<accession>A0ABX7NXD0</accession>
<keyword evidence="2" id="KW-1185">Reference proteome</keyword>
<name>A0ABX7NXD0_9BACT</name>
<sequence>MSHAISDEELREIRARVAATTRGPWTAYVEGWNHTSGSSFIMRGVGKARGEDLEST</sequence>
<proteinExistence type="predicted"/>
<dbReference type="Proteomes" id="UP000662747">
    <property type="component" value="Chromosome"/>
</dbReference>
<organism evidence="1 2">
    <name type="scientific">Pyxidicoccus parkwayensis</name>
    <dbReference type="NCBI Taxonomy" id="2813578"/>
    <lineage>
        <taxon>Bacteria</taxon>
        <taxon>Pseudomonadati</taxon>
        <taxon>Myxococcota</taxon>
        <taxon>Myxococcia</taxon>
        <taxon>Myxococcales</taxon>
        <taxon>Cystobacterineae</taxon>
        <taxon>Myxococcaceae</taxon>
        <taxon>Pyxidicoccus</taxon>
    </lineage>
</organism>
<dbReference type="RefSeq" id="WP_206723631.1">
    <property type="nucleotide sequence ID" value="NZ_CP071090.1"/>
</dbReference>
<gene>
    <name evidence="1" type="ORF">JY651_44105</name>
</gene>
<evidence type="ECO:0000313" key="1">
    <source>
        <dbReference type="EMBL" id="QSQ22054.1"/>
    </source>
</evidence>
<evidence type="ECO:0000313" key="2">
    <source>
        <dbReference type="Proteomes" id="UP000662747"/>
    </source>
</evidence>
<protein>
    <submittedName>
        <fullName evidence="1">Uncharacterized protein</fullName>
    </submittedName>
</protein>